<protein>
    <submittedName>
        <fullName evidence="9">RagB/SusD family nutrient uptake outer membrane protein</fullName>
    </submittedName>
</protein>
<dbReference type="Proteomes" id="UP000480425">
    <property type="component" value="Unassembled WGS sequence"/>
</dbReference>
<dbReference type="SUPFAM" id="SSF48452">
    <property type="entry name" value="TPR-like"/>
    <property type="match status" value="1"/>
</dbReference>
<proteinExistence type="inferred from homology"/>
<dbReference type="Pfam" id="PF14322">
    <property type="entry name" value="SusD-like_3"/>
    <property type="match status" value="1"/>
</dbReference>
<dbReference type="OrthoDB" id="618454at2"/>
<evidence type="ECO:0000256" key="1">
    <source>
        <dbReference type="ARBA" id="ARBA00004442"/>
    </source>
</evidence>
<comment type="caution">
    <text evidence="9">The sequence shown here is derived from an EMBL/GenBank/DDBJ whole genome shotgun (WGS) entry which is preliminary data.</text>
</comment>
<reference evidence="9 10" key="1">
    <citation type="submission" date="2019-09" db="EMBL/GenBank/DDBJ databases">
        <title>Distinct polysaccharide growth profiles of human intestinal Prevotella copri isolates.</title>
        <authorList>
            <person name="Fehlner-Peach H."/>
            <person name="Magnabosco C."/>
            <person name="Raghavan V."/>
            <person name="Scher J.U."/>
            <person name="Tett A."/>
            <person name="Cox L.M."/>
            <person name="Gottsegen C."/>
            <person name="Watters A."/>
            <person name="Wiltshire- Gordon J.D."/>
            <person name="Segata N."/>
            <person name="Bonneau R."/>
            <person name="Littman D.R."/>
        </authorList>
    </citation>
    <scope>NUCLEOTIDE SEQUENCE [LARGE SCALE GENOMIC DNA]</scope>
    <source>
        <strain evidence="10">iA622</strain>
    </source>
</reference>
<evidence type="ECO:0000256" key="6">
    <source>
        <dbReference type="SAM" id="SignalP"/>
    </source>
</evidence>
<evidence type="ECO:0000259" key="8">
    <source>
        <dbReference type="Pfam" id="PF14322"/>
    </source>
</evidence>
<gene>
    <name evidence="9" type="ORF">F7D73_08860</name>
</gene>
<comment type="subcellular location">
    <subcellularLocation>
        <location evidence="1">Cell outer membrane</location>
    </subcellularLocation>
</comment>
<dbReference type="EMBL" id="VZCB01000075">
    <property type="protein sequence ID" value="MQN81062.1"/>
    <property type="molecule type" value="Genomic_DNA"/>
</dbReference>
<dbReference type="InterPro" id="IPR033985">
    <property type="entry name" value="SusD-like_N"/>
</dbReference>
<comment type="similarity">
    <text evidence="2">Belongs to the SusD family.</text>
</comment>
<evidence type="ECO:0000256" key="5">
    <source>
        <dbReference type="ARBA" id="ARBA00023237"/>
    </source>
</evidence>
<feature type="domain" description="RagB/SusD" evidence="7">
    <location>
        <begin position="363"/>
        <end position="569"/>
    </location>
</feature>
<evidence type="ECO:0000313" key="9">
    <source>
        <dbReference type="EMBL" id="MQN81062.1"/>
    </source>
</evidence>
<sequence length="582" mass="65766">MKKFIYLAVALATFAFTSCEDALDTESYTSSNTQNFPASFDDAEMLVTSMYANLNHAASKPESSYLLSSIIASDDCYGALGQSYDHLQVSSDTEYDFCWEIHYKGVAAANLAIEGLTKMVDQVSDQEKVNQLLGEAYFMRAFQYHELTEMFGRVPLILSTSQDSNSPQATEEELYGQMGADLLKAIELMSPKKYNEYVESGHATKWAAEALLARVWLFYTGFYQKDSMPNADGQVITKDQVVSLLSDCIQNSGHALVGDFRNLWSYTNRHTVNDYKYTAGVMGVDGQPLLWAGNGNQEEVFAVKFCNFSGYTYANQKGYANLYRTFFGFKNKGGTNASFPFGMGNAFGTVTKCLWEEWEQSEPNDLRRTASIARDVDEFDMSIYEDGQVTGMYDETGLWNKKCMPILSNDAYALRGSWADALFWAAEPEYDGSGWVTPQWGALFEDYMVIRFADVLLMQSELTGDAQYMNQVRARVGLSPVTYSLENLQRERRHELAFEGTRWADIRRWHIAEQELAKQNGATVLNLGTEHTIRDGKYVSRYQQTQGFWPIPVAQIQLSDGVLHQNDGWGTAESLWTVWNYD</sequence>
<dbReference type="InterPro" id="IPR011990">
    <property type="entry name" value="TPR-like_helical_dom_sf"/>
</dbReference>
<keyword evidence="4" id="KW-0472">Membrane</keyword>
<feature type="signal peptide" evidence="6">
    <location>
        <begin position="1"/>
        <end position="22"/>
    </location>
</feature>
<name>A0A6G1U0I5_9BACT</name>
<feature type="domain" description="SusD-like N-terminal" evidence="8">
    <location>
        <begin position="23"/>
        <end position="217"/>
    </location>
</feature>
<feature type="chain" id="PRO_5026135859" evidence="6">
    <location>
        <begin position="23"/>
        <end position="582"/>
    </location>
</feature>
<dbReference type="PROSITE" id="PS51257">
    <property type="entry name" value="PROKAR_LIPOPROTEIN"/>
    <property type="match status" value="1"/>
</dbReference>
<dbReference type="RefSeq" id="WP_153123981.1">
    <property type="nucleotide sequence ID" value="NZ_VZCB01000075.1"/>
</dbReference>
<dbReference type="AlphaFoldDB" id="A0A6G1U0I5"/>
<evidence type="ECO:0000256" key="4">
    <source>
        <dbReference type="ARBA" id="ARBA00023136"/>
    </source>
</evidence>
<organism evidence="9 10">
    <name type="scientific">Segatella copri</name>
    <dbReference type="NCBI Taxonomy" id="165179"/>
    <lineage>
        <taxon>Bacteria</taxon>
        <taxon>Pseudomonadati</taxon>
        <taxon>Bacteroidota</taxon>
        <taxon>Bacteroidia</taxon>
        <taxon>Bacteroidales</taxon>
        <taxon>Prevotellaceae</taxon>
        <taxon>Segatella</taxon>
    </lineage>
</organism>
<accession>A0A6G1U0I5</accession>
<evidence type="ECO:0000313" key="10">
    <source>
        <dbReference type="Proteomes" id="UP000480425"/>
    </source>
</evidence>
<dbReference type="GO" id="GO:0009279">
    <property type="term" value="C:cell outer membrane"/>
    <property type="evidence" value="ECO:0007669"/>
    <property type="project" value="UniProtKB-SubCell"/>
</dbReference>
<evidence type="ECO:0000256" key="2">
    <source>
        <dbReference type="ARBA" id="ARBA00006275"/>
    </source>
</evidence>
<dbReference type="Pfam" id="PF07980">
    <property type="entry name" value="SusD_RagB"/>
    <property type="match status" value="1"/>
</dbReference>
<dbReference type="Gene3D" id="1.25.40.390">
    <property type="match status" value="1"/>
</dbReference>
<evidence type="ECO:0000256" key="3">
    <source>
        <dbReference type="ARBA" id="ARBA00022729"/>
    </source>
</evidence>
<keyword evidence="5" id="KW-0998">Cell outer membrane</keyword>
<dbReference type="InterPro" id="IPR012944">
    <property type="entry name" value="SusD_RagB_dom"/>
</dbReference>
<keyword evidence="3 6" id="KW-0732">Signal</keyword>
<evidence type="ECO:0000259" key="7">
    <source>
        <dbReference type="Pfam" id="PF07980"/>
    </source>
</evidence>